<evidence type="ECO:0000313" key="1">
    <source>
        <dbReference type="EMBL" id="GIM97541.1"/>
    </source>
</evidence>
<protein>
    <submittedName>
        <fullName evidence="1">Uncharacterized protein</fullName>
    </submittedName>
</protein>
<organism evidence="1 2">
    <name type="scientific">Paractinoplanes toevensis</name>
    <dbReference type="NCBI Taxonomy" id="571911"/>
    <lineage>
        <taxon>Bacteria</taxon>
        <taxon>Bacillati</taxon>
        <taxon>Actinomycetota</taxon>
        <taxon>Actinomycetes</taxon>
        <taxon>Micromonosporales</taxon>
        <taxon>Micromonosporaceae</taxon>
        <taxon>Paractinoplanes</taxon>
    </lineage>
</organism>
<dbReference type="AlphaFoldDB" id="A0A919WCB1"/>
<dbReference type="EMBL" id="BOQN01000150">
    <property type="protein sequence ID" value="GIM97541.1"/>
    <property type="molecule type" value="Genomic_DNA"/>
</dbReference>
<accession>A0A919WCB1</accession>
<keyword evidence="2" id="KW-1185">Reference proteome</keyword>
<name>A0A919WCB1_9ACTN</name>
<comment type="caution">
    <text evidence="1">The sequence shown here is derived from an EMBL/GenBank/DDBJ whole genome shotgun (WGS) entry which is preliminary data.</text>
</comment>
<sequence>MARQLLLARQLRMSLGPWWALKLRMRLSPWLALRLRVPVAPRGRRRRRWAPGQRSRRFGMRGRAERALRPFPATEAALSRRGLVMPVPKRSGC</sequence>
<gene>
    <name evidence="1" type="ORF">Ato02nite_093340</name>
</gene>
<reference evidence="1 2" key="1">
    <citation type="submission" date="2021-03" db="EMBL/GenBank/DDBJ databases">
        <title>Whole genome shotgun sequence of Actinoplanes toevensis NBRC 105298.</title>
        <authorList>
            <person name="Komaki H."/>
            <person name="Tamura T."/>
        </authorList>
    </citation>
    <scope>NUCLEOTIDE SEQUENCE [LARGE SCALE GENOMIC DNA]</scope>
    <source>
        <strain evidence="1 2">NBRC 105298</strain>
    </source>
</reference>
<dbReference type="Proteomes" id="UP000677082">
    <property type="component" value="Unassembled WGS sequence"/>
</dbReference>
<proteinExistence type="predicted"/>
<evidence type="ECO:0000313" key="2">
    <source>
        <dbReference type="Proteomes" id="UP000677082"/>
    </source>
</evidence>